<dbReference type="GO" id="GO:0032259">
    <property type="term" value="P:methylation"/>
    <property type="evidence" value="ECO:0007669"/>
    <property type="project" value="UniProtKB-KW"/>
</dbReference>
<gene>
    <name evidence="2" type="ORF">ThidrDRAFT_3686</name>
</gene>
<dbReference type="InterPro" id="IPR029063">
    <property type="entry name" value="SAM-dependent_MTases_sf"/>
</dbReference>
<dbReference type="InterPro" id="IPR006342">
    <property type="entry name" value="FkbM_mtfrase"/>
</dbReference>
<accession>G2E5X3</accession>
<name>G2E5X3_9GAMM</name>
<keyword evidence="2" id="KW-0489">Methyltransferase</keyword>
<dbReference type="OrthoDB" id="5329963at2"/>
<dbReference type="Proteomes" id="UP000004200">
    <property type="component" value="Unassembled WGS sequence"/>
</dbReference>
<dbReference type="SUPFAM" id="SSF53335">
    <property type="entry name" value="S-adenosyl-L-methionine-dependent methyltransferases"/>
    <property type="match status" value="1"/>
</dbReference>
<evidence type="ECO:0000313" key="2">
    <source>
        <dbReference type="EMBL" id="EGV28536.1"/>
    </source>
</evidence>
<keyword evidence="2" id="KW-0808">Transferase</keyword>
<dbReference type="RefSeq" id="WP_007042399.1">
    <property type="nucleotide sequence ID" value="NZ_AFWT01000035.1"/>
</dbReference>
<evidence type="ECO:0000259" key="1">
    <source>
        <dbReference type="Pfam" id="PF05050"/>
    </source>
</evidence>
<dbReference type="GO" id="GO:0008168">
    <property type="term" value="F:methyltransferase activity"/>
    <property type="evidence" value="ECO:0007669"/>
    <property type="project" value="UniProtKB-KW"/>
</dbReference>
<keyword evidence="3" id="KW-1185">Reference proteome</keyword>
<sequence>MKSTKSTALHRYYDSRSLPAAVFDVGVNSQTAELIALFPKIKHYLFEPDDTHLPAIEKNYSSIDYTLHRVALSDEENQGFLVKRSLHKNGVATHSSLKAEPEAVDGKDTVSCEEFNSCRFDSMGISVPNNSLLKIDTDGSDLPVIKGFGSFLKNFEVVICEAITAKIAPTAAYLQANGFLLTDICDRVYYGSALYQVDLFFVRLERVDENYKPNIKSGFRRDLWRPVD</sequence>
<reference evidence="2 3" key="1">
    <citation type="submission" date="2011-06" db="EMBL/GenBank/DDBJ databases">
        <title>The draft genome of Thiorhodococcus drewsii AZ1.</title>
        <authorList>
            <consortium name="US DOE Joint Genome Institute (JGI-PGF)"/>
            <person name="Lucas S."/>
            <person name="Han J."/>
            <person name="Lapidus A."/>
            <person name="Cheng J.-F."/>
            <person name="Goodwin L."/>
            <person name="Pitluck S."/>
            <person name="Peters L."/>
            <person name="Land M.L."/>
            <person name="Hauser L."/>
            <person name="Vogl K."/>
            <person name="Liu Z."/>
            <person name="Imhoff J."/>
            <person name="Thiel V."/>
            <person name="Frigaard N.-U."/>
            <person name="Bryant D.A."/>
            <person name="Woyke T.J."/>
        </authorList>
    </citation>
    <scope>NUCLEOTIDE SEQUENCE [LARGE SCALE GENOMIC DNA]</scope>
    <source>
        <strain evidence="2 3">AZ1</strain>
    </source>
</reference>
<protein>
    <submittedName>
        <fullName evidence="2">Methyltransferase FkbM family</fullName>
    </submittedName>
</protein>
<comment type="caution">
    <text evidence="2">The sequence shown here is derived from an EMBL/GenBank/DDBJ whole genome shotgun (WGS) entry which is preliminary data.</text>
</comment>
<dbReference type="Gene3D" id="3.40.50.150">
    <property type="entry name" value="Vaccinia Virus protein VP39"/>
    <property type="match status" value="1"/>
</dbReference>
<dbReference type="Pfam" id="PF05050">
    <property type="entry name" value="Methyltransf_21"/>
    <property type="match status" value="1"/>
</dbReference>
<dbReference type="STRING" id="765913.ThidrDRAFT_3686"/>
<organism evidence="2 3">
    <name type="scientific">Thiorhodococcus drewsii AZ1</name>
    <dbReference type="NCBI Taxonomy" id="765913"/>
    <lineage>
        <taxon>Bacteria</taxon>
        <taxon>Pseudomonadati</taxon>
        <taxon>Pseudomonadota</taxon>
        <taxon>Gammaproteobacteria</taxon>
        <taxon>Chromatiales</taxon>
        <taxon>Chromatiaceae</taxon>
        <taxon>Thiorhodococcus</taxon>
    </lineage>
</organism>
<dbReference type="AlphaFoldDB" id="G2E5X3"/>
<dbReference type="EMBL" id="AFWT01000035">
    <property type="protein sequence ID" value="EGV28536.1"/>
    <property type="molecule type" value="Genomic_DNA"/>
</dbReference>
<feature type="domain" description="Methyltransferase FkbM" evidence="1">
    <location>
        <begin position="25"/>
        <end position="178"/>
    </location>
</feature>
<evidence type="ECO:0000313" key="3">
    <source>
        <dbReference type="Proteomes" id="UP000004200"/>
    </source>
</evidence>
<proteinExistence type="predicted"/>